<organism evidence="2 3">
    <name type="scientific">Cutaneotrichosporon spelunceum</name>
    <dbReference type="NCBI Taxonomy" id="1672016"/>
    <lineage>
        <taxon>Eukaryota</taxon>
        <taxon>Fungi</taxon>
        <taxon>Dikarya</taxon>
        <taxon>Basidiomycota</taxon>
        <taxon>Agaricomycotina</taxon>
        <taxon>Tremellomycetes</taxon>
        <taxon>Trichosporonales</taxon>
        <taxon>Trichosporonaceae</taxon>
        <taxon>Cutaneotrichosporon</taxon>
    </lineage>
</organism>
<sequence>MNYNTGPRQVPPNGYASQNMTPGLKIDAENMLAEKTAAALVGVPKPSVRDYMDMGDYMEAKGGPDKDKDKDKAKDDKDKEENW</sequence>
<protein>
    <submittedName>
        <fullName evidence="2">Uncharacterized protein</fullName>
    </submittedName>
</protein>
<evidence type="ECO:0000313" key="3">
    <source>
        <dbReference type="Proteomes" id="UP001222932"/>
    </source>
</evidence>
<comment type="caution">
    <text evidence="2">The sequence shown here is derived from an EMBL/GenBank/DDBJ whole genome shotgun (WGS) entry which is preliminary data.</text>
</comment>
<feature type="region of interest" description="Disordered" evidence="1">
    <location>
        <begin position="55"/>
        <end position="83"/>
    </location>
</feature>
<reference evidence="2" key="2">
    <citation type="submission" date="2023-06" db="EMBL/GenBank/DDBJ databases">
        <authorList>
            <person name="Kobayashi Y."/>
            <person name="Kayamori A."/>
            <person name="Aoki K."/>
            <person name="Shiwa Y."/>
            <person name="Fujita N."/>
            <person name="Sugita T."/>
            <person name="Iwasaki W."/>
            <person name="Tanaka N."/>
            <person name="Takashima M."/>
        </authorList>
    </citation>
    <scope>NUCLEOTIDE SEQUENCE</scope>
    <source>
        <strain evidence="2">HIS016</strain>
    </source>
</reference>
<feature type="region of interest" description="Disordered" evidence="1">
    <location>
        <begin position="1"/>
        <end position="22"/>
    </location>
</feature>
<evidence type="ECO:0000256" key="1">
    <source>
        <dbReference type="SAM" id="MobiDB-lite"/>
    </source>
</evidence>
<dbReference type="Proteomes" id="UP001222932">
    <property type="component" value="Unassembled WGS sequence"/>
</dbReference>
<dbReference type="EMBL" id="BTCM01000005">
    <property type="protein sequence ID" value="GMK58388.1"/>
    <property type="molecule type" value="Genomic_DNA"/>
</dbReference>
<evidence type="ECO:0000313" key="2">
    <source>
        <dbReference type="EMBL" id="GMK58388.1"/>
    </source>
</evidence>
<gene>
    <name evidence="2" type="ORF">CspeluHIS016_0504200</name>
</gene>
<dbReference type="AlphaFoldDB" id="A0AAD3YDS0"/>
<keyword evidence="3" id="KW-1185">Reference proteome</keyword>
<reference evidence="2" key="1">
    <citation type="journal article" date="2023" name="BMC Genomics">
        <title>Chromosome-level genome assemblies of Cutaneotrichosporon spp. (Trichosporonales, Basidiomycota) reveal imbalanced evolution between nucleotide sequences and chromosome synteny.</title>
        <authorList>
            <person name="Kobayashi Y."/>
            <person name="Kayamori A."/>
            <person name="Aoki K."/>
            <person name="Shiwa Y."/>
            <person name="Matsutani M."/>
            <person name="Fujita N."/>
            <person name="Sugita T."/>
            <person name="Iwasaki W."/>
            <person name="Tanaka N."/>
            <person name="Takashima M."/>
        </authorList>
    </citation>
    <scope>NUCLEOTIDE SEQUENCE</scope>
    <source>
        <strain evidence="2">HIS016</strain>
    </source>
</reference>
<proteinExistence type="predicted"/>
<name>A0AAD3YDS0_9TREE</name>
<accession>A0AAD3YDS0</accession>